<evidence type="ECO:0000313" key="3">
    <source>
        <dbReference type="Proteomes" id="UP001189429"/>
    </source>
</evidence>
<accession>A0ABN9UWM2</accession>
<gene>
    <name evidence="2" type="ORF">PCOR1329_LOCUS52399</name>
</gene>
<feature type="region of interest" description="Disordered" evidence="1">
    <location>
        <begin position="163"/>
        <end position="195"/>
    </location>
</feature>
<evidence type="ECO:0000256" key="1">
    <source>
        <dbReference type="SAM" id="MobiDB-lite"/>
    </source>
</evidence>
<comment type="caution">
    <text evidence="2">The sequence shown here is derived from an EMBL/GenBank/DDBJ whole genome shotgun (WGS) entry which is preliminary data.</text>
</comment>
<organism evidence="2 3">
    <name type="scientific">Prorocentrum cordatum</name>
    <dbReference type="NCBI Taxonomy" id="2364126"/>
    <lineage>
        <taxon>Eukaryota</taxon>
        <taxon>Sar</taxon>
        <taxon>Alveolata</taxon>
        <taxon>Dinophyceae</taxon>
        <taxon>Prorocentrales</taxon>
        <taxon>Prorocentraceae</taxon>
        <taxon>Prorocentrum</taxon>
    </lineage>
</organism>
<dbReference type="EMBL" id="CAUYUJ010016376">
    <property type="protein sequence ID" value="CAK0864555.1"/>
    <property type="molecule type" value="Genomic_DNA"/>
</dbReference>
<evidence type="ECO:0000313" key="2">
    <source>
        <dbReference type="EMBL" id="CAK0864555.1"/>
    </source>
</evidence>
<dbReference type="Proteomes" id="UP001189429">
    <property type="component" value="Unassembled WGS sequence"/>
</dbReference>
<proteinExistence type="predicted"/>
<protein>
    <submittedName>
        <fullName evidence="2">Uncharacterized protein</fullName>
    </submittedName>
</protein>
<name>A0ABN9UWM2_9DINO</name>
<keyword evidence="3" id="KW-1185">Reference proteome</keyword>
<sequence length="195" mass="21173">MRAKRREEQEVPPCWCGPGPRARDIPGLQLGEAPWTSSLEVAPRVVLVSLRLPPIRVCPAGPSDQSSCTAKSAFDKEAARSASCAAALGDEPLPSRPEPSRVQAAHHSDLPGYSMPQSGPVVLPQSGPVRFPEWGNFEVSHQPSGRRWSRAARTSTLHEIFSGAVRAPAESRQGMEKVEEEEEHERAEAQATLAR</sequence>
<reference evidence="2" key="1">
    <citation type="submission" date="2023-10" db="EMBL/GenBank/DDBJ databases">
        <authorList>
            <person name="Chen Y."/>
            <person name="Shah S."/>
            <person name="Dougan E. K."/>
            <person name="Thang M."/>
            <person name="Chan C."/>
        </authorList>
    </citation>
    <scope>NUCLEOTIDE SEQUENCE [LARGE SCALE GENOMIC DNA]</scope>
</reference>
<feature type="region of interest" description="Disordered" evidence="1">
    <location>
        <begin position="87"/>
        <end position="127"/>
    </location>
</feature>